<name>A0AAE3FGQ9_9BACT</name>
<dbReference type="PANTHER" id="PTHR21240">
    <property type="entry name" value="2-AMINO-3-CARBOXYLMUCONATE-6-SEMIALDEHYDE DECARBOXYLASE"/>
    <property type="match status" value="1"/>
</dbReference>
<feature type="domain" description="Amidohydrolase-related" evidence="2">
    <location>
        <begin position="70"/>
        <end position="264"/>
    </location>
</feature>
<keyword evidence="1" id="KW-0456">Lyase</keyword>
<dbReference type="AlphaFoldDB" id="A0AAE3FGQ9"/>
<dbReference type="Proteomes" id="UP001139365">
    <property type="component" value="Unassembled WGS sequence"/>
</dbReference>
<dbReference type="SUPFAM" id="SSF51556">
    <property type="entry name" value="Metallo-dependent hydrolases"/>
    <property type="match status" value="1"/>
</dbReference>
<dbReference type="InterPro" id="IPR032465">
    <property type="entry name" value="ACMSD"/>
</dbReference>
<accession>A0AAE3FGQ9</accession>
<proteinExistence type="predicted"/>
<sequence length="266" mass="28835">MTIDFHTHCFPDSIAGKAISKLSAAAGSEPVADGTVSGLINAGKAAGISLSVVCSIATNPHQEHKVNCFAVSLNDRVPEVAALGSLHPDSENTEDELDYLADHDIKGIKIHPEYAGYYIDSPEWDRILSACEERGFFVVTHAGRDFISPDRIAVTPQRLAKVLDRHKNLTVVAAHLGGNRLWDDVLTHLCGREKLYFDTALIAREGINPETAEKIIAAHGADRILFGSDCPWSSPAKELEFVLSLGLGAEKNRLILSENAEKLLFG</sequence>
<dbReference type="Pfam" id="PF04909">
    <property type="entry name" value="Amidohydro_2"/>
    <property type="match status" value="1"/>
</dbReference>
<dbReference type="InterPro" id="IPR006680">
    <property type="entry name" value="Amidohydro-rel"/>
</dbReference>
<dbReference type="InterPro" id="IPR032466">
    <property type="entry name" value="Metal_Hydrolase"/>
</dbReference>
<dbReference type="EMBL" id="JALEMU010000039">
    <property type="protein sequence ID" value="MCI5755110.1"/>
    <property type="molecule type" value="Genomic_DNA"/>
</dbReference>
<dbReference type="GO" id="GO:0016831">
    <property type="term" value="F:carboxy-lyase activity"/>
    <property type="evidence" value="ECO:0007669"/>
    <property type="project" value="InterPro"/>
</dbReference>
<dbReference type="Gene3D" id="3.20.20.140">
    <property type="entry name" value="Metal-dependent hydrolases"/>
    <property type="match status" value="1"/>
</dbReference>
<dbReference type="GO" id="GO:0019748">
    <property type="term" value="P:secondary metabolic process"/>
    <property type="evidence" value="ECO:0007669"/>
    <property type="project" value="TreeGrafter"/>
</dbReference>
<organism evidence="3 4">
    <name type="scientific">Candidatus Colimorpha enterica</name>
    <dbReference type="NCBI Taxonomy" id="3083063"/>
    <lineage>
        <taxon>Bacteria</taxon>
        <taxon>Pseudomonadati</taxon>
        <taxon>Bacteroidota</taxon>
        <taxon>Bacteroidia</taxon>
        <taxon>Bacteroidales</taxon>
        <taxon>Candidatus Colimorpha</taxon>
    </lineage>
</organism>
<evidence type="ECO:0000256" key="1">
    <source>
        <dbReference type="ARBA" id="ARBA00023239"/>
    </source>
</evidence>
<protein>
    <submittedName>
        <fullName evidence="3">Amidohydrolase family protein</fullName>
    </submittedName>
</protein>
<dbReference type="PANTHER" id="PTHR21240:SF28">
    <property type="entry name" value="ISO-OROTATE DECARBOXYLASE (EUROFUNG)"/>
    <property type="match status" value="1"/>
</dbReference>
<evidence type="ECO:0000313" key="4">
    <source>
        <dbReference type="Proteomes" id="UP001139365"/>
    </source>
</evidence>
<reference evidence="3 4" key="1">
    <citation type="submission" date="2022-03" db="EMBL/GenBank/DDBJ databases">
        <title>Metagenome-assembled genomes from swine fecal metagenomes.</title>
        <authorList>
            <person name="Holman D.B."/>
            <person name="Kommadath A."/>
        </authorList>
    </citation>
    <scope>NUCLEOTIDE SEQUENCE [LARGE SCALE GENOMIC DNA]</scope>
    <source>
        <strain evidence="3">SUG147</strain>
    </source>
</reference>
<dbReference type="GO" id="GO:0016787">
    <property type="term" value="F:hydrolase activity"/>
    <property type="evidence" value="ECO:0007669"/>
    <property type="project" value="InterPro"/>
</dbReference>
<evidence type="ECO:0000313" key="3">
    <source>
        <dbReference type="EMBL" id="MCI5755110.1"/>
    </source>
</evidence>
<comment type="caution">
    <text evidence="3">The sequence shown here is derived from an EMBL/GenBank/DDBJ whole genome shotgun (WGS) entry which is preliminary data.</text>
</comment>
<evidence type="ECO:0000259" key="2">
    <source>
        <dbReference type="Pfam" id="PF04909"/>
    </source>
</evidence>
<dbReference type="GO" id="GO:0005737">
    <property type="term" value="C:cytoplasm"/>
    <property type="evidence" value="ECO:0007669"/>
    <property type="project" value="TreeGrafter"/>
</dbReference>
<gene>
    <name evidence="3" type="ORF">MR241_02310</name>
</gene>